<feature type="domain" description="ATP-grasp" evidence="5">
    <location>
        <begin position="121"/>
        <end position="302"/>
    </location>
</feature>
<dbReference type="Pfam" id="PF08443">
    <property type="entry name" value="RimK"/>
    <property type="match status" value="1"/>
</dbReference>
<dbReference type="GO" id="GO:0016879">
    <property type="term" value="F:ligase activity, forming carbon-nitrogen bonds"/>
    <property type="evidence" value="ECO:0007669"/>
    <property type="project" value="TreeGrafter"/>
</dbReference>
<dbReference type="GO" id="GO:0005737">
    <property type="term" value="C:cytoplasm"/>
    <property type="evidence" value="ECO:0007669"/>
    <property type="project" value="TreeGrafter"/>
</dbReference>
<dbReference type="OrthoDB" id="9786585at2"/>
<dbReference type="PANTHER" id="PTHR21621">
    <property type="entry name" value="RIBOSOMAL PROTEIN S6 MODIFICATION PROTEIN"/>
    <property type="match status" value="1"/>
</dbReference>
<dbReference type="EMBL" id="LR536450">
    <property type="protein sequence ID" value="VFU09611.1"/>
    <property type="molecule type" value="Genomic_DNA"/>
</dbReference>
<keyword evidence="6" id="KW-0436">Ligase</keyword>
<dbReference type="Gene3D" id="3.30.470.20">
    <property type="entry name" value="ATP-grasp fold, B domain"/>
    <property type="match status" value="1"/>
</dbReference>
<reference evidence="6 7" key="1">
    <citation type="submission" date="2019-03" db="EMBL/GenBank/DDBJ databases">
        <authorList>
            <person name="Kox A.R. M."/>
        </authorList>
    </citation>
    <scope>NUCLEOTIDE SEQUENCE [LARGE SCALE GENOMIC DNA]</scope>
    <source>
        <strain evidence="6">MTUNDRAET4 annotated genome</strain>
    </source>
</reference>
<dbReference type="AlphaFoldDB" id="A0A4V6IMS8"/>
<dbReference type="SUPFAM" id="SSF56059">
    <property type="entry name" value="Glutathione synthetase ATP-binding domain-like"/>
    <property type="match status" value="1"/>
</dbReference>
<evidence type="ECO:0000256" key="3">
    <source>
        <dbReference type="ARBA" id="ARBA00022840"/>
    </source>
</evidence>
<evidence type="ECO:0000313" key="6">
    <source>
        <dbReference type="EMBL" id="VFU09611.1"/>
    </source>
</evidence>
<evidence type="ECO:0000256" key="2">
    <source>
        <dbReference type="ARBA" id="ARBA00022741"/>
    </source>
</evidence>
<dbReference type="InterPro" id="IPR013651">
    <property type="entry name" value="ATP-grasp_RimK-type"/>
</dbReference>
<proteinExistence type="predicted"/>
<dbReference type="RefSeq" id="WP_134490031.1">
    <property type="nucleotide sequence ID" value="NZ_CP139089.1"/>
</dbReference>
<keyword evidence="1" id="KW-0479">Metal-binding</keyword>
<gene>
    <name evidence="6" type="ORF">MTUNDRAET4_2724</name>
</gene>
<dbReference type="GO" id="GO:0005524">
    <property type="term" value="F:ATP binding"/>
    <property type="evidence" value="ECO:0007669"/>
    <property type="project" value="UniProtKB-UniRule"/>
</dbReference>
<organism evidence="6 7">
    <name type="scientific">Methylocella tundrae</name>
    <dbReference type="NCBI Taxonomy" id="227605"/>
    <lineage>
        <taxon>Bacteria</taxon>
        <taxon>Pseudomonadati</taxon>
        <taxon>Pseudomonadota</taxon>
        <taxon>Alphaproteobacteria</taxon>
        <taxon>Hyphomicrobiales</taxon>
        <taxon>Beijerinckiaceae</taxon>
        <taxon>Methylocella</taxon>
    </lineage>
</organism>
<evidence type="ECO:0000313" key="7">
    <source>
        <dbReference type="Proteomes" id="UP000294360"/>
    </source>
</evidence>
<dbReference type="Proteomes" id="UP000294360">
    <property type="component" value="Chromosome"/>
</dbReference>
<accession>A0A4V6IMS8</accession>
<dbReference type="NCBIfam" id="TIGR00768">
    <property type="entry name" value="rimK_fam"/>
    <property type="match status" value="1"/>
</dbReference>
<keyword evidence="2 4" id="KW-0547">Nucleotide-binding</keyword>
<evidence type="ECO:0000256" key="1">
    <source>
        <dbReference type="ARBA" id="ARBA00022723"/>
    </source>
</evidence>
<dbReference type="PROSITE" id="PS50975">
    <property type="entry name" value="ATP_GRASP"/>
    <property type="match status" value="1"/>
</dbReference>
<name>A0A4V6IMS8_METTU</name>
<dbReference type="PANTHER" id="PTHR21621:SF0">
    <property type="entry name" value="BETA-CITRYLGLUTAMATE SYNTHASE B-RELATED"/>
    <property type="match status" value="1"/>
</dbReference>
<keyword evidence="3 4" id="KW-0067">ATP-binding</keyword>
<dbReference type="InterPro" id="IPR004666">
    <property type="entry name" value="Rp_bS6_RimK/Lys_biosynth_LsyX"/>
</dbReference>
<dbReference type="Gene3D" id="3.40.50.20">
    <property type="match status" value="1"/>
</dbReference>
<dbReference type="InterPro" id="IPR011761">
    <property type="entry name" value="ATP-grasp"/>
</dbReference>
<dbReference type="KEGG" id="mtun:MTUNDRAET4_2724"/>
<evidence type="ECO:0000256" key="4">
    <source>
        <dbReference type="PROSITE-ProRule" id="PRU00409"/>
    </source>
</evidence>
<evidence type="ECO:0000259" key="5">
    <source>
        <dbReference type="PROSITE" id="PS50975"/>
    </source>
</evidence>
<dbReference type="GO" id="GO:0046872">
    <property type="term" value="F:metal ion binding"/>
    <property type="evidence" value="ECO:0007669"/>
    <property type="project" value="UniProtKB-KW"/>
</dbReference>
<protein>
    <submittedName>
        <fullName evidence="6">Alpha-L-glutamate ligase, RimK family</fullName>
    </submittedName>
</protein>
<sequence>MPVSPKRAAPAVSAQPKIAIAVDLYDWHARDLAAAFTRAGAVATPIRLAQCGFDTKRKSGLVIHGFGADLPDAVFVRAIGSGSFESVTLRLSVLHGLADIGVPVVNSARAIEICVDKAATSFALAQADIPTPPTWTVQSSEAARKIIRRETARGPLVLKPLFGAQGFGLKLITGEDDLPSIEAVEGVYYLQRFVGVERDGFADMRFFVSQGEVIAAMTRRAAHWITNVKLGARPEWLEPGAAMVDLALRAAAAVGAEFAGVDMIFDARGAPQVLEVNSMPGWRGLQKVAPFSIADRLARDFLTRSGLAPAREAIHPAAEPVA</sequence>